<dbReference type="PANTHER" id="PTHR43395:SF1">
    <property type="entry name" value="CHEMOTAXIS PROTEIN CHEA"/>
    <property type="match status" value="1"/>
</dbReference>
<dbReference type="Pfam" id="PF01584">
    <property type="entry name" value="CheW"/>
    <property type="match status" value="1"/>
</dbReference>
<evidence type="ECO:0000259" key="13">
    <source>
        <dbReference type="PROSITE" id="PS50110"/>
    </source>
</evidence>
<protein>
    <recommendedName>
        <fullName evidence="3">Chemotaxis protein CheA</fullName>
        <ecNumber evidence="2">2.7.13.3</ecNumber>
    </recommendedName>
</protein>
<dbReference type="SMART" id="SM00260">
    <property type="entry name" value="CheW"/>
    <property type="match status" value="1"/>
</dbReference>
<dbReference type="Pfam" id="PF01627">
    <property type="entry name" value="Hpt"/>
    <property type="match status" value="1"/>
</dbReference>
<dbReference type="EMBL" id="AP012273">
    <property type="protein sequence ID" value="BAO44396.1"/>
    <property type="molecule type" value="Genomic_DNA"/>
</dbReference>
<dbReference type="SMART" id="SM00448">
    <property type="entry name" value="REC"/>
    <property type="match status" value="1"/>
</dbReference>
<dbReference type="PROSITE" id="PS50110">
    <property type="entry name" value="RESPONSE_REGULATORY"/>
    <property type="match status" value="1"/>
</dbReference>
<feature type="domain" description="HPt" evidence="15">
    <location>
        <begin position="6"/>
        <end position="109"/>
    </location>
</feature>
<proteinExistence type="predicted"/>
<dbReference type="InterPro" id="IPR051315">
    <property type="entry name" value="Bact_Chemotaxis_CheA"/>
</dbReference>
<dbReference type="PROSITE" id="PS50109">
    <property type="entry name" value="HIS_KIN"/>
    <property type="match status" value="1"/>
</dbReference>
<evidence type="ECO:0000256" key="3">
    <source>
        <dbReference type="ARBA" id="ARBA00021495"/>
    </source>
</evidence>
<evidence type="ECO:0000259" key="15">
    <source>
        <dbReference type="PROSITE" id="PS50894"/>
    </source>
</evidence>
<dbReference type="PROSITE" id="PS50894">
    <property type="entry name" value="HPT"/>
    <property type="match status" value="1"/>
</dbReference>
<feature type="compositionally biased region" description="Polar residues" evidence="11">
    <location>
        <begin position="140"/>
        <end position="153"/>
    </location>
</feature>
<reference evidence="16 17" key="1">
    <citation type="journal article" date="2014" name="PLoS ONE">
        <title>Physiological and genomic features of a novel sulfur-oxidizing gammaproteobacterium belonging to a previously uncultivated symbiotic lineage isolated from a hydrothermal vent.</title>
        <authorList>
            <person name="Nunoura T."/>
            <person name="Takaki Y."/>
            <person name="Kazama H."/>
            <person name="Kakuta J."/>
            <person name="Shimamura S."/>
            <person name="Makita H."/>
            <person name="Hirai M."/>
            <person name="Miyazaki M."/>
            <person name="Takai K."/>
        </authorList>
    </citation>
    <scope>NUCLEOTIDE SEQUENCE [LARGE SCALE GENOMIC DNA]</scope>
    <source>
        <strain evidence="16 17">Hiromi1</strain>
    </source>
</reference>
<gene>
    <name evidence="16" type="ORF">TBH_C1475</name>
</gene>
<comment type="catalytic activity">
    <reaction evidence="1">
        <text>ATP + protein L-histidine = ADP + protein N-phospho-L-histidine.</text>
        <dbReference type="EC" id="2.7.13.3"/>
    </reaction>
</comment>
<dbReference type="InterPro" id="IPR001789">
    <property type="entry name" value="Sig_transdc_resp-reg_receiver"/>
</dbReference>
<feature type="modified residue" description="4-aspartylphosphate" evidence="10">
    <location>
        <position position="669"/>
    </location>
</feature>
<evidence type="ECO:0000256" key="9">
    <source>
        <dbReference type="PROSITE-ProRule" id="PRU00110"/>
    </source>
</evidence>
<dbReference type="SUPFAM" id="SSF52172">
    <property type="entry name" value="CheY-like"/>
    <property type="match status" value="1"/>
</dbReference>
<dbReference type="PANTHER" id="PTHR43395">
    <property type="entry name" value="SENSOR HISTIDINE KINASE CHEA"/>
    <property type="match status" value="1"/>
</dbReference>
<feature type="domain" description="Response regulatory" evidence="13">
    <location>
        <begin position="620"/>
        <end position="736"/>
    </location>
</feature>
<dbReference type="Proteomes" id="UP000031631">
    <property type="component" value="Chromosome"/>
</dbReference>
<dbReference type="InterPro" id="IPR005467">
    <property type="entry name" value="His_kinase_dom"/>
</dbReference>
<dbReference type="SUPFAM" id="SSF50341">
    <property type="entry name" value="CheW-like"/>
    <property type="match status" value="1"/>
</dbReference>
<dbReference type="FunFam" id="3.30.565.10:FF:000016">
    <property type="entry name" value="Chemotaxis protein CheA, putative"/>
    <property type="match status" value="1"/>
</dbReference>
<sequence length="746" mass="83393">MSEDYTQFSMWDLFRMELQLHNEKIASILLLLEQGESDSELYAQMMRAAHSIKGASRVVDLMRVSELAHAMEDVFRLLQQGIVPDAEQTTFLLQISDYFTSLSLASDEKLVQEIQQPDVRIDAMIERLHAMQEVIPQSEYKPSNPASQPSPSYERQEELMPQQDGIVRVSAERMARVSSLSGEIVVSVEWMNRLTESMQLLKREQFKLFRMIRRLSDGLEQQGLDRYLESLLNDVQAYGQHTLQLTNERISDIDAFGRRVSKLSGDLNRQVMQSRMRPFKEGIMGLPRLVRDLGQSLGKSIRLQIEGEQTAVDRDILQLLESPLNHLIRNACDHGIELPKVRITGGKKEQGTIILRAHHRAGQLSIVVEDDGAGIDTEIIRQKIVDKELLDKEAAAKLSDAAVRDYLFSPGFSSRDEVSDISGRGVGLDVVRSVIQEVGGIVRIEPGKTTGTRFILQLPLSHSVAHVLLLDIGGYLYAAQIAHIQQVLFCEAVELFHMEGRPHVPVGEEYIPVVAASDLLAGVREIPISGRLPLLVLGGVTGRYAVAIDSFREDTRLVVQPLDERLGKIPGIAAGMVTREGEPVLLLDVNDCVRLARDIVEGQSATSRQKASAPVFDNNKILYVDDSLSMRELVKRQLQSLGFKVDVAVDGHQGYQKMLRKNYALLISDIQMPVMDGFQLISKLRGEKRFQSVPIIILTTLSDEHSREQGKEVGADRFISKGALSMGQLQSAVIEFLGEPQLANQR</sequence>
<evidence type="ECO:0000313" key="16">
    <source>
        <dbReference type="EMBL" id="BAO44396.1"/>
    </source>
</evidence>
<comment type="function">
    <text evidence="8">Involved in the transmission of sensory signals from the chemoreceptors to the flagellar motors. CheA is autophosphorylated; it can transfer its phosphate group to either CheB or CheY.</text>
</comment>
<dbReference type="Pfam" id="PF02518">
    <property type="entry name" value="HATPase_c"/>
    <property type="match status" value="1"/>
</dbReference>
<dbReference type="Gene3D" id="3.40.50.2300">
    <property type="match status" value="1"/>
</dbReference>
<dbReference type="SUPFAM" id="SSF55874">
    <property type="entry name" value="ATPase domain of HSP90 chaperone/DNA topoisomerase II/histidine kinase"/>
    <property type="match status" value="1"/>
</dbReference>
<evidence type="ECO:0000256" key="2">
    <source>
        <dbReference type="ARBA" id="ARBA00012438"/>
    </source>
</evidence>
<evidence type="ECO:0000259" key="14">
    <source>
        <dbReference type="PROSITE" id="PS50851"/>
    </source>
</evidence>
<dbReference type="InterPro" id="IPR011006">
    <property type="entry name" value="CheY-like_superfamily"/>
</dbReference>
<dbReference type="Gene3D" id="2.30.30.40">
    <property type="entry name" value="SH3 Domains"/>
    <property type="match status" value="1"/>
</dbReference>
<dbReference type="EC" id="2.7.13.3" evidence="2"/>
<dbReference type="PRINTS" id="PR00344">
    <property type="entry name" value="BCTRLSENSOR"/>
</dbReference>
<dbReference type="CDD" id="cd00088">
    <property type="entry name" value="HPT"/>
    <property type="match status" value="1"/>
</dbReference>
<dbReference type="InterPro" id="IPR036890">
    <property type="entry name" value="HATPase_C_sf"/>
</dbReference>
<dbReference type="RefSeq" id="WP_052469980.1">
    <property type="nucleotide sequence ID" value="NZ_AP012273.1"/>
</dbReference>
<organism evidence="16 17">
    <name type="scientific">Thiolapillus brandeum</name>
    <dbReference type="NCBI Taxonomy" id="1076588"/>
    <lineage>
        <taxon>Bacteria</taxon>
        <taxon>Pseudomonadati</taxon>
        <taxon>Pseudomonadota</taxon>
        <taxon>Gammaproteobacteria</taxon>
        <taxon>Chromatiales</taxon>
        <taxon>Sedimenticolaceae</taxon>
        <taxon>Thiolapillus</taxon>
    </lineage>
</organism>
<dbReference type="PROSITE" id="PS50851">
    <property type="entry name" value="CHEW"/>
    <property type="match status" value="1"/>
</dbReference>
<evidence type="ECO:0000259" key="12">
    <source>
        <dbReference type="PROSITE" id="PS50109"/>
    </source>
</evidence>
<keyword evidence="6 16" id="KW-0418">Kinase</keyword>
<keyword evidence="7" id="KW-0902">Two-component regulatory system</keyword>
<dbReference type="KEGG" id="tbn:TBH_C1475"/>
<evidence type="ECO:0000256" key="7">
    <source>
        <dbReference type="ARBA" id="ARBA00023012"/>
    </source>
</evidence>
<dbReference type="GO" id="GO:0000155">
    <property type="term" value="F:phosphorelay sensor kinase activity"/>
    <property type="evidence" value="ECO:0007669"/>
    <property type="project" value="UniProtKB-ARBA"/>
</dbReference>
<dbReference type="InterPro" id="IPR008207">
    <property type="entry name" value="Sig_transdc_His_kin_Hpt_dom"/>
</dbReference>
<evidence type="ECO:0000256" key="1">
    <source>
        <dbReference type="ARBA" id="ARBA00000085"/>
    </source>
</evidence>
<dbReference type="SMART" id="SM00073">
    <property type="entry name" value="HPT"/>
    <property type="match status" value="1"/>
</dbReference>
<feature type="domain" description="Histidine kinase" evidence="12">
    <location>
        <begin position="223"/>
        <end position="462"/>
    </location>
</feature>
<dbReference type="OrthoDB" id="9803176at2"/>
<name>A0A7U6GIS4_9GAMM</name>
<evidence type="ECO:0000313" key="17">
    <source>
        <dbReference type="Proteomes" id="UP000031631"/>
    </source>
</evidence>
<accession>A0A7U6GIS4</accession>
<dbReference type="InterPro" id="IPR004358">
    <property type="entry name" value="Sig_transdc_His_kin-like_C"/>
</dbReference>
<keyword evidence="5" id="KW-0808">Transferase</keyword>
<keyword evidence="4 10" id="KW-0597">Phosphoprotein</keyword>
<dbReference type="InterPro" id="IPR003594">
    <property type="entry name" value="HATPase_dom"/>
</dbReference>
<dbReference type="InterPro" id="IPR036641">
    <property type="entry name" value="HPT_dom_sf"/>
</dbReference>
<feature type="domain" description="CheW-like" evidence="14">
    <location>
        <begin position="464"/>
        <end position="598"/>
    </location>
</feature>
<dbReference type="AlphaFoldDB" id="A0A7U6GIS4"/>
<dbReference type="SUPFAM" id="SSF47226">
    <property type="entry name" value="Histidine-containing phosphotransfer domain, HPT domain"/>
    <property type="match status" value="1"/>
</dbReference>
<dbReference type="Gene3D" id="1.20.120.160">
    <property type="entry name" value="HPT domain"/>
    <property type="match status" value="1"/>
</dbReference>
<keyword evidence="17" id="KW-1185">Reference proteome</keyword>
<evidence type="ECO:0000256" key="4">
    <source>
        <dbReference type="ARBA" id="ARBA00022553"/>
    </source>
</evidence>
<evidence type="ECO:0000256" key="6">
    <source>
        <dbReference type="ARBA" id="ARBA00022777"/>
    </source>
</evidence>
<feature type="region of interest" description="Disordered" evidence="11">
    <location>
        <begin position="136"/>
        <end position="159"/>
    </location>
</feature>
<dbReference type="SMART" id="SM00387">
    <property type="entry name" value="HATPase_c"/>
    <property type="match status" value="1"/>
</dbReference>
<dbReference type="Gene3D" id="3.30.565.10">
    <property type="entry name" value="Histidine kinase-like ATPase, C-terminal domain"/>
    <property type="match status" value="1"/>
</dbReference>
<evidence type="ECO:0000256" key="10">
    <source>
        <dbReference type="PROSITE-ProRule" id="PRU00169"/>
    </source>
</evidence>
<dbReference type="InterPro" id="IPR036061">
    <property type="entry name" value="CheW-like_dom_sf"/>
</dbReference>
<dbReference type="InterPro" id="IPR002545">
    <property type="entry name" value="CheW-lke_dom"/>
</dbReference>
<feature type="modified residue" description="Phosphohistidine" evidence="9">
    <location>
        <position position="50"/>
    </location>
</feature>
<evidence type="ECO:0000256" key="11">
    <source>
        <dbReference type="SAM" id="MobiDB-lite"/>
    </source>
</evidence>
<dbReference type="GO" id="GO:0006935">
    <property type="term" value="P:chemotaxis"/>
    <property type="evidence" value="ECO:0007669"/>
    <property type="project" value="InterPro"/>
</dbReference>
<evidence type="ECO:0000256" key="5">
    <source>
        <dbReference type="ARBA" id="ARBA00022679"/>
    </source>
</evidence>
<dbReference type="Pfam" id="PF00072">
    <property type="entry name" value="Response_reg"/>
    <property type="match status" value="1"/>
</dbReference>
<evidence type="ECO:0000256" key="8">
    <source>
        <dbReference type="ARBA" id="ARBA00035100"/>
    </source>
</evidence>